<keyword evidence="3 8" id="KW-0812">Transmembrane</keyword>
<comment type="caution">
    <text evidence="10">The sequence shown here is derived from an EMBL/GenBank/DDBJ whole genome shotgun (WGS) entry which is preliminary data.</text>
</comment>
<feature type="transmembrane region" description="Helical" evidence="8">
    <location>
        <begin position="474"/>
        <end position="495"/>
    </location>
</feature>
<proteinExistence type="inferred from homology"/>
<feature type="transmembrane region" description="Helical" evidence="8">
    <location>
        <begin position="187"/>
        <end position="209"/>
    </location>
</feature>
<feature type="transmembrane region" description="Helical" evidence="8">
    <location>
        <begin position="383"/>
        <end position="402"/>
    </location>
</feature>
<evidence type="ECO:0000256" key="8">
    <source>
        <dbReference type="HAMAP-Rule" id="MF_02078"/>
    </source>
</evidence>
<comment type="pathway">
    <text evidence="8">Cell wall biogenesis; peptidoglycan biosynthesis.</text>
</comment>
<dbReference type="PANTHER" id="PTHR47019:SF1">
    <property type="entry name" value="LIPID II FLIPPASE MURJ"/>
    <property type="match status" value="1"/>
</dbReference>
<evidence type="ECO:0000256" key="4">
    <source>
        <dbReference type="ARBA" id="ARBA00022960"/>
    </source>
</evidence>
<dbReference type="InterPro" id="IPR004268">
    <property type="entry name" value="MurJ"/>
</dbReference>
<dbReference type="InterPro" id="IPR051050">
    <property type="entry name" value="Lipid_II_flippase_MurJ/MviN"/>
</dbReference>
<dbReference type="GO" id="GO:0034204">
    <property type="term" value="P:lipid translocation"/>
    <property type="evidence" value="ECO:0007669"/>
    <property type="project" value="TreeGrafter"/>
</dbReference>
<keyword evidence="8 9" id="KW-0813">Transport</keyword>
<dbReference type="Proteomes" id="UP000768462">
    <property type="component" value="Unassembled WGS sequence"/>
</dbReference>
<feature type="transmembrane region" description="Helical" evidence="8">
    <location>
        <begin position="45"/>
        <end position="72"/>
    </location>
</feature>
<feature type="transmembrane region" description="Helical" evidence="8">
    <location>
        <begin position="349"/>
        <end position="371"/>
    </location>
</feature>
<feature type="transmembrane region" description="Helical" evidence="8">
    <location>
        <begin position="84"/>
        <end position="106"/>
    </location>
</feature>
<comment type="similarity">
    <text evidence="8 9">Belongs to the MurJ/MviN family.</text>
</comment>
<accession>A0A927ZN17</accession>
<evidence type="ECO:0000256" key="6">
    <source>
        <dbReference type="ARBA" id="ARBA00022989"/>
    </source>
</evidence>
<comment type="function">
    <text evidence="8 9">Involved in peptidoglycan biosynthesis. Transports lipid-linked peptidoglycan precursors from the inner to the outer leaflet of the cytoplasmic membrane.</text>
</comment>
<evidence type="ECO:0000256" key="9">
    <source>
        <dbReference type="PIRNR" id="PIRNR002869"/>
    </source>
</evidence>
<organism evidence="10 11">
    <name type="scientific">Clostridium sulfidigenes</name>
    <dbReference type="NCBI Taxonomy" id="318464"/>
    <lineage>
        <taxon>Bacteria</taxon>
        <taxon>Bacillati</taxon>
        <taxon>Bacillota</taxon>
        <taxon>Clostridia</taxon>
        <taxon>Eubacteriales</taxon>
        <taxon>Clostridiaceae</taxon>
        <taxon>Clostridium</taxon>
    </lineage>
</organism>
<dbReference type="NCBIfam" id="TIGR01695">
    <property type="entry name" value="murJ_mviN"/>
    <property type="match status" value="1"/>
</dbReference>
<keyword evidence="7 8" id="KW-0472">Membrane</keyword>
<dbReference type="CDD" id="cd13123">
    <property type="entry name" value="MATE_MurJ_like"/>
    <property type="match status" value="1"/>
</dbReference>
<name>A0A927ZN17_9CLOT</name>
<keyword evidence="8 9" id="KW-0961">Cell wall biogenesis/degradation</keyword>
<protein>
    <recommendedName>
        <fullName evidence="8">Probable lipid II flippase MurJ</fullName>
    </recommendedName>
</protein>
<feature type="transmembrane region" description="Helical" evidence="8">
    <location>
        <begin position="7"/>
        <end position="25"/>
    </location>
</feature>
<dbReference type="PIRSF" id="PIRSF002869">
    <property type="entry name" value="MviN"/>
    <property type="match status" value="1"/>
</dbReference>
<sequence length="516" mass="58161">MKNKAIKGTLIITIVTILSKFLGFLKEMLIANNFGSSYLADIYVFSYGITTMIFSSIGLSIKTTFIPILVSLMEQRNNEERNYFVNNIINITIIIGLCLSILGITLSKYVVLIFGPGFATNYTSEVFILTIQVVRIMFLSFVFISVQNILSGLLQAHQEYTIPAIMTVFFNLVIIIYIIVWSDRLGIYGLSIAIVIAFIVQVIVHVPRYTKLGYKYKLVLNFRDCNLKTMLKLMVPVLLGSSVTQANFMVDRMLASKIGEGAISTMNYANKLNLLIYNICGTAISTVVYSNLSRLWANENEKIFSDVIVKSINIMNIILIPSTIGMIILRDPLIILAYKRGMFDDRDVITTASILLCYAPSMIAYGIRDILDRSFYAMQDTKTPMINGCIGVLINIILNIFLSKYLGINGLAIATTISSVVTTIVLFYKLNNKIITRLYKIKVCFIKIIISATIMGVVVYFTSSYMEGVHSNNIILIIIAAIIGIVVYIICLYLFKVDEFMYILEKINRKYIRKED</sequence>
<comment type="subcellular location">
    <subcellularLocation>
        <location evidence="1 8">Cell membrane</location>
        <topology evidence="1 8">Multi-pass membrane protein</topology>
    </subcellularLocation>
</comment>
<evidence type="ECO:0000256" key="3">
    <source>
        <dbReference type="ARBA" id="ARBA00022692"/>
    </source>
</evidence>
<feature type="transmembrane region" description="Helical" evidence="8">
    <location>
        <begin position="162"/>
        <end position="181"/>
    </location>
</feature>
<feature type="transmembrane region" description="Helical" evidence="8">
    <location>
        <begin position="443"/>
        <end position="462"/>
    </location>
</feature>
<evidence type="ECO:0000256" key="1">
    <source>
        <dbReference type="ARBA" id="ARBA00004651"/>
    </source>
</evidence>
<keyword evidence="5 8" id="KW-0573">Peptidoglycan synthesis</keyword>
<keyword evidence="6 8" id="KW-1133">Transmembrane helix</keyword>
<dbReference type="AlphaFoldDB" id="A0A927ZN17"/>
<dbReference type="GO" id="GO:0009252">
    <property type="term" value="P:peptidoglycan biosynthetic process"/>
    <property type="evidence" value="ECO:0007669"/>
    <property type="project" value="UniProtKB-UniRule"/>
</dbReference>
<evidence type="ECO:0000256" key="7">
    <source>
        <dbReference type="ARBA" id="ARBA00023136"/>
    </source>
</evidence>
<keyword evidence="4 8" id="KW-0133">Cell shape</keyword>
<dbReference type="PRINTS" id="PR01806">
    <property type="entry name" value="VIRFACTRMVIN"/>
</dbReference>
<dbReference type="GO" id="GO:0008360">
    <property type="term" value="P:regulation of cell shape"/>
    <property type="evidence" value="ECO:0007669"/>
    <property type="project" value="UniProtKB-UniRule"/>
</dbReference>
<keyword evidence="2 8" id="KW-1003">Cell membrane</keyword>
<evidence type="ECO:0000313" key="11">
    <source>
        <dbReference type="Proteomes" id="UP000768462"/>
    </source>
</evidence>
<evidence type="ECO:0000313" key="10">
    <source>
        <dbReference type="EMBL" id="MBE6058620.1"/>
    </source>
</evidence>
<gene>
    <name evidence="8 10" type="primary">murJ</name>
    <name evidence="10" type="ORF">E7215_00375</name>
</gene>
<evidence type="ECO:0000256" key="5">
    <source>
        <dbReference type="ARBA" id="ARBA00022984"/>
    </source>
</evidence>
<evidence type="ECO:0000256" key="2">
    <source>
        <dbReference type="ARBA" id="ARBA00022475"/>
    </source>
</evidence>
<feature type="transmembrane region" description="Helical" evidence="8">
    <location>
        <begin position="408"/>
        <end position="431"/>
    </location>
</feature>
<reference evidence="10" key="1">
    <citation type="submission" date="2019-04" db="EMBL/GenBank/DDBJ databases">
        <title>Evolution of Biomass-Degrading Anaerobic Consortia Revealed by Metagenomics.</title>
        <authorList>
            <person name="Peng X."/>
        </authorList>
    </citation>
    <scope>NUCLEOTIDE SEQUENCE</scope>
    <source>
        <strain evidence="10">SIG254</strain>
    </source>
</reference>
<feature type="transmembrane region" description="Helical" evidence="8">
    <location>
        <begin position="126"/>
        <end position="150"/>
    </location>
</feature>
<dbReference type="EMBL" id="SVCM01000007">
    <property type="protein sequence ID" value="MBE6058620.1"/>
    <property type="molecule type" value="Genomic_DNA"/>
</dbReference>
<dbReference type="HAMAP" id="MF_02078">
    <property type="entry name" value="MurJ_MviN"/>
    <property type="match status" value="1"/>
</dbReference>
<dbReference type="GO" id="GO:0071555">
    <property type="term" value="P:cell wall organization"/>
    <property type="evidence" value="ECO:0007669"/>
    <property type="project" value="UniProtKB-UniRule"/>
</dbReference>
<dbReference type="PANTHER" id="PTHR47019">
    <property type="entry name" value="LIPID II FLIPPASE MURJ"/>
    <property type="match status" value="1"/>
</dbReference>
<dbReference type="GO" id="GO:0015648">
    <property type="term" value="F:lipid-linked peptidoglycan transporter activity"/>
    <property type="evidence" value="ECO:0007669"/>
    <property type="project" value="UniProtKB-UniRule"/>
</dbReference>
<dbReference type="GO" id="GO:0005886">
    <property type="term" value="C:plasma membrane"/>
    <property type="evidence" value="ECO:0007669"/>
    <property type="project" value="UniProtKB-SubCell"/>
</dbReference>
<feature type="transmembrane region" description="Helical" evidence="8">
    <location>
        <begin position="312"/>
        <end position="329"/>
    </location>
</feature>
<dbReference type="Pfam" id="PF03023">
    <property type="entry name" value="MurJ"/>
    <property type="match status" value="1"/>
</dbReference>